<dbReference type="CDD" id="cd02736">
    <property type="entry name" value="RNAP_III_Rpc1_C"/>
    <property type="match status" value="1"/>
</dbReference>
<organism evidence="17 18">
    <name type="scientific">Vitrella brassicaformis (strain CCMP3155)</name>
    <dbReference type="NCBI Taxonomy" id="1169540"/>
    <lineage>
        <taxon>Eukaryota</taxon>
        <taxon>Sar</taxon>
        <taxon>Alveolata</taxon>
        <taxon>Colpodellida</taxon>
        <taxon>Vitrellaceae</taxon>
        <taxon>Vitrella</taxon>
    </lineage>
</organism>
<evidence type="ECO:0000256" key="5">
    <source>
        <dbReference type="ARBA" id="ARBA00022679"/>
    </source>
</evidence>
<keyword evidence="4 14" id="KW-0240">DNA-directed RNA polymerase</keyword>
<feature type="region of interest" description="Disordered" evidence="15">
    <location>
        <begin position="963"/>
        <end position="1033"/>
    </location>
</feature>
<feature type="compositionally biased region" description="Pro residues" evidence="15">
    <location>
        <begin position="1010"/>
        <end position="1025"/>
    </location>
</feature>
<dbReference type="Pfam" id="PF04983">
    <property type="entry name" value="RNA_pol_Rpb1_3"/>
    <property type="match status" value="1"/>
</dbReference>
<evidence type="ECO:0000256" key="6">
    <source>
        <dbReference type="ARBA" id="ARBA00022695"/>
    </source>
</evidence>
<keyword evidence="9" id="KW-0460">Magnesium</keyword>
<dbReference type="PANTHER" id="PTHR48446">
    <property type="entry name" value="DNA-DIRECTED RNA POLYMERASE SUBUNIT BETA' N-TERMINAL SECTION"/>
    <property type="match status" value="1"/>
</dbReference>
<dbReference type="Proteomes" id="UP000041254">
    <property type="component" value="Unassembled WGS sequence"/>
</dbReference>
<dbReference type="Gene3D" id="6.20.50.80">
    <property type="match status" value="1"/>
</dbReference>
<evidence type="ECO:0000256" key="8">
    <source>
        <dbReference type="ARBA" id="ARBA00022833"/>
    </source>
</evidence>
<dbReference type="FunFam" id="2.40.40.20:FF:000019">
    <property type="entry name" value="DNA-directed RNA polymerase II subunit RPB1"/>
    <property type="match status" value="1"/>
</dbReference>
<dbReference type="Gene3D" id="1.10.274.100">
    <property type="entry name" value="RNA polymerase Rpb1, domain 3"/>
    <property type="match status" value="1"/>
</dbReference>
<dbReference type="EMBL" id="CDMY01000144">
    <property type="protein sequence ID" value="CEL93161.1"/>
    <property type="molecule type" value="Genomic_DNA"/>
</dbReference>
<evidence type="ECO:0000313" key="17">
    <source>
        <dbReference type="EMBL" id="CEL93161.1"/>
    </source>
</evidence>
<feature type="compositionally biased region" description="Low complexity" evidence="15">
    <location>
        <begin position="1486"/>
        <end position="1504"/>
    </location>
</feature>
<dbReference type="InterPro" id="IPR007083">
    <property type="entry name" value="RNA_pol_Rpb1_4"/>
</dbReference>
<dbReference type="GO" id="GO:0003677">
    <property type="term" value="F:DNA binding"/>
    <property type="evidence" value="ECO:0007669"/>
    <property type="project" value="InterPro"/>
</dbReference>
<dbReference type="NCBIfam" id="NF006336">
    <property type="entry name" value="PRK08566.1"/>
    <property type="match status" value="1"/>
</dbReference>
<dbReference type="GO" id="GO:0005634">
    <property type="term" value="C:nucleus"/>
    <property type="evidence" value="ECO:0007669"/>
    <property type="project" value="UniProtKB-SubCell"/>
</dbReference>
<sequence length="1678" mass="186007">MAAAAAAAAGVPGSPRQVGGGRSNGLMKEIVVERGEHYAISRVDFGILSSEEIPRYASMQVYNRELYDLSSREPFAFGCLDTRLGVSRRDATCTTCRGGLQDCAGHFGFVRLVLPVFHIGYFKHTQHLLCCICKECARILLCDDEDKGPLWTDWLRKMRRAKMGEGGGDALMRKQLFRKLVLKLKTVRECPHCGAVNGPIKKVAGQPMKLQHDFGAVRSTGKKRARATAQGQYGHEAYREVEKTVEDMNPLRVYHLFRKMIPTDCEILDIVEPQKLLLTHVLVPPVCIRPSVSMGDAGTTEDDLTIKIAEIVQTNSVLSQALEKGNHVRMILENWEFLQLQIALFINSEMPGIPQYIQQQGRPARGICQRLKGKEGRFRGNLSGKRVDFSGRTVISPDPNVGIDQVVVPEWVAKRMTYPESVCSANIGRLRRMVLKGYDEWPGACFVIKKDGSKQMLKYGNKRTVAESLSIGDVVERHLRDGDVVLFNRQPSLHRCSIMAHRAKVMPWRTFRFNECVCAPYNADFDGDEMNLHLPQTEEARAEATHLMSVVQNLITPKNGDPIVSATQDFLTCSYLLTRKDTFMTRAEFCQACCSFTDGMGRIDLPPPAIIKPVELWTGKQVVNVLLRPTRRSDVLVNMEVEERDFSKADAKTQSPVLDARDGYVVFHNSELMCGALGKATLGGSKKSLFFQLIRDNSPQVAADCMGRLAKLSGRWLSHRGFTIGIDDVTPSPALVTGKEELIERGYKQVDHFISLYKKGQLESQPGCDLEQTLEVKIKKVLDELRGEAGQKSNEILPRLNKPLMMFLCGAKGQLINLSQMIACVGQQNVAGQRIQNGFVRRTLPHFRPNSKVARARGFVSSSFYSGLGPDEFFFHTMSGREGLVDTAVKTADTGYLQRRLMKALEDLSTQYDRSVRTSSGQIVQFVYGDDGLSPSMMEGKDALLRFNHLYDFVSSIVRTHIRSQPPLPPLPAPQPPPAKEEDEEEEPVSTRERRKRRKKRKQERGSEPQPSPSPSPAHPPPMPGGRPQILPPIDETANVRLVAATLGLPDGTVPVIQWGEREGGSDKPPGPAGAAAAAAVAGPSHQLIPYERSQVDDAAVEAFVGRMGATLKRSISVFDAWRRTNKARTDPPNELFRTTFGPLLAEAAIQPLAPSGMAFVPLLPYEVLSWVRFFLPRTKTLLPRALAEHQRQVAKEGPTHQEDTGKLRIFNDELLSFWQDKAAELADYRSSRGLPRADDQQSYQEALRPGETGKGGLDEITVLHIAEFLRVGWQKYARALAQPGEAVGAVAAQSIGEPGTQMTLKTFHFAGVASMNVTLGVPRIKEIINAAKTIQTPVITVPLKDKHLLSRAKYWKNQIEKTKLSDICVSIKEVYNTDSACLTVKLDPSALDNLFLTTPDVAIDTIRKAILCHPPLAKLKLQDKNLEVDTTKFKLYITTPDHLKDRDANYFTLQAIKTALPETVILGIKTIKRGVINQTEVKPDTSAPASSSATGKKAGGSAPDEPQLEYSLAVEGYGLQEVMNLKGVDGPKVRTNHVMEMQSVLGIEAARYTIIEQIRASMRAYGLEIDVRHMDLLGDVMTYRGEVLGISRFGIAKMRSSTLMLASFEETNEHLFEAAFHHRQDPVAGVSECIIMGKPVQLGTGRFDILYEPPKSVLPRRAAPLMSQVLSRTVIAD</sequence>
<evidence type="ECO:0000256" key="12">
    <source>
        <dbReference type="ARBA" id="ARBA00048552"/>
    </source>
</evidence>
<dbReference type="SMART" id="SM00663">
    <property type="entry name" value="RPOLA_N"/>
    <property type="match status" value="1"/>
</dbReference>
<evidence type="ECO:0000256" key="1">
    <source>
        <dbReference type="ARBA" id="ARBA00004123"/>
    </source>
</evidence>
<dbReference type="Gene3D" id="2.40.40.20">
    <property type="match status" value="1"/>
</dbReference>
<reference evidence="17 18" key="1">
    <citation type="submission" date="2014-11" db="EMBL/GenBank/DDBJ databases">
        <authorList>
            <person name="Zhu J."/>
            <person name="Qi W."/>
            <person name="Song R."/>
        </authorList>
    </citation>
    <scope>NUCLEOTIDE SEQUENCE [LARGE SCALE GENOMIC DNA]</scope>
</reference>
<dbReference type="InterPro" id="IPR038120">
    <property type="entry name" value="Rpb1_funnel_sf"/>
</dbReference>
<name>A0A0G4ECV8_VITBC</name>
<evidence type="ECO:0000256" key="15">
    <source>
        <dbReference type="SAM" id="MobiDB-lite"/>
    </source>
</evidence>
<evidence type="ECO:0000256" key="4">
    <source>
        <dbReference type="ARBA" id="ARBA00022478"/>
    </source>
</evidence>
<dbReference type="EC" id="2.7.7.6" evidence="14"/>
<dbReference type="InParanoid" id="A0A0G4ECV8"/>
<dbReference type="InterPro" id="IPR035697">
    <property type="entry name" value="RNAP_III_RPC1_N"/>
</dbReference>
<dbReference type="InterPro" id="IPR007080">
    <property type="entry name" value="RNA_pol_Rpb1_1"/>
</dbReference>
<evidence type="ECO:0000313" key="18">
    <source>
        <dbReference type="Proteomes" id="UP000041254"/>
    </source>
</evidence>
<dbReference type="Pfam" id="PF04998">
    <property type="entry name" value="RNA_pol_Rpb1_5"/>
    <property type="match status" value="1"/>
</dbReference>
<dbReference type="Pfam" id="PF00623">
    <property type="entry name" value="RNA_pol_Rpb1_2"/>
    <property type="match status" value="1"/>
</dbReference>
<dbReference type="InterPro" id="IPR015700">
    <property type="entry name" value="RPC1"/>
</dbReference>
<dbReference type="PhylomeDB" id="A0A0G4ECV8"/>
<feature type="region of interest" description="Disordered" evidence="15">
    <location>
        <begin position="1"/>
        <end position="20"/>
    </location>
</feature>
<dbReference type="GO" id="GO:0006351">
    <property type="term" value="P:DNA-templated transcription"/>
    <property type="evidence" value="ECO:0007669"/>
    <property type="project" value="InterPro"/>
</dbReference>
<comment type="subcellular location">
    <subcellularLocation>
        <location evidence="1">Nucleus</location>
    </subcellularLocation>
</comment>
<dbReference type="FunFam" id="1.10.274.100:FF:000008">
    <property type="entry name" value="DNA-directed RNA polymerase subunit"/>
    <property type="match status" value="1"/>
</dbReference>
<proteinExistence type="inferred from homology"/>
<gene>
    <name evidence="17" type="ORF">Vbra_4741</name>
</gene>
<comment type="subunit">
    <text evidence="3">Component of the RNA polymerase III (Pol III) complex consisting of 17 subunits.</text>
</comment>
<dbReference type="FunCoup" id="A0A0G4ECV8">
    <property type="interactions" value="418"/>
</dbReference>
<evidence type="ECO:0000256" key="7">
    <source>
        <dbReference type="ARBA" id="ARBA00022723"/>
    </source>
</evidence>
<dbReference type="InterPro" id="IPR035698">
    <property type="entry name" value="RNAP_III_Rpc1_C"/>
</dbReference>
<dbReference type="Gene3D" id="1.10.132.30">
    <property type="match status" value="1"/>
</dbReference>
<feature type="compositionally biased region" description="Basic residues" evidence="15">
    <location>
        <begin position="993"/>
        <end position="1003"/>
    </location>
</feature>
<dbReference type="CDD" id="cd02583">
    <property type="entry name" value="RNAP_III_RPC1_N"/>
    <property type="match status" value="1"/>
</dbReference>
<evidence type="ECO:0000259" key="16">
    <source>
        <dbReference type="SMART" id="SM00663"/>
    </source>
</evidence>
<dbReference type="SUPFAM" id="SSF64484">
    <property type="entry name" value="beta and beta-prime subunits of DNA dependent RNA-polymerase"/>
    <property type="match status" value="1"/>
</dbReference>
<feature type="domain" description="RNA polymerase N-terminal" evidence="16">
    <location>
        <begin position="274"/>
        <end position="578"/>
    </location>
</feature>
<evidence type="ECO:0000256" key="13">
    <source>
        <dbReference type="ARBA" id="ARBA00058108"/>
    </source>
</evidence>
<protein>
    <recommendedName>
        <fullName evidence="14">DNA-directed RNA polymerase subunit</fullName>
        <ecNumber evidence="14">2.7.7.6</ecNumber>
    </recommendedName>
</protein>
<dbReference type="Gene3D" id="3.30.1490.180">
    <property type="entry name" value="RNA polymerase ii"/>
    <property type="match status" value="1"/>
</dbReference>
<dbReference type="Pfam" id="PF05000">
    <property type="entry name" value="RNA_pol_Rpb1_4"/>
    <property type="match status" value="1"/>
</dbReference>
<dbReference type="VEuPathDB" id="CryptoDB:Vbra_4741"/>
<comment type="similarity">
    <text evidence="2 14">Belongs to the RNA polymerase beta' chain family.</text>
</comment>
<dbReference type="OrthoDB" id="270392at2759"/>
<keyword evidence="7" id="KW-0479">Metal-binding</keyword>
<keyword evidence="5 14" id="KW-0808">Transferase</keyword>
<dbReference type="Pfam" id="PF04997">
    <property type="entry name" value="RNA_pol_Rpb1_1"/>
    <property type="match status" value="1"/>
</dbReference>
<comment type="function">
    <text evidence="13">DNA-dependent RNA polymerase catalyzes the transcription of DNA into RNA using the four ribonucleoside triphosphates as substrates. Largest and catalytic core component of RNA polymerase III which synthesizes small RNAs, such as 5S rRNA and tRNAs. Forms the polymerase active center together with the second largest subunit. A single-stranded DNA template strand of the promoter is positioned within the central active site cleft of Pol III. A bridging helix emanates from RPC1 and crosses the cleft near the catalytic site and is thought to promote translocation of Pol III by acting as a ratchet that moves the RNA-DNA hybrid through the active site by switching from straight to bent conformations at each step of nucleotide addition.</text>
</comment>
<evidence type="ECO:0000256" key="3">
    <source>
        <dbReference type="ARBA" id="ARBA00011206"/>
    </source>
</evidence>
<evidence type="ECO:0000256" key="9">
    <source>
        <dbReference type="ARBA" id="ARBA00022842"/>
    </source>
</evidence>
<evidence type="ECO:0000256" key="14">
    <source>
        <dbReference type="RuleBase" id="RU004279"/>
    </source>
</evidence>
<keyword evidence="11" id="KW-0539">Nucleus</keyword>
<dbReference type="Gene3D" id="1.10.150.390">
    <property type="match status" value="1"/>
</dbReference>
<evidence type="ECO:0000256" key="2">
    <source>
        <dbReference type="ARBA" id="ARBA00006460"/>
    </source>
</evidence>
<keyword evidence="6 14" id="KW-0548">Nucleotidyltransferase</keyword>
<evidence type="ECO:0000256" key="11">
    <source>
        <dbReference type="ARBA" id="ARBA00023242"/>
    </source>
</evidence>
<dbReference type="InterPro" id="IPR000722">
    <property type="entry name" value="RNA_pol_asu"/>
</dbReference>
<feature type="region of interest" description="Disordered" evidence="15">
    <location>
        <begin position="1483"/>
        <end position="1506"/>
    </location>
</feature>
<dbReference type="GO" id="GO:0000428">
    <property type="term" value="C:DNA-directed RNA polymerase complex"/>
    <property type="evidence" value="ECO:0007669"/>
    <property type="project" value="UniProtKB-KW"/>
</dbReference>
<dbReference type="Gene3D" id="4.10.860.120">
    <property type="entry name" value="RNA polymerase II, clamp domain"/>
    <property type="match status" value="1"/>
</dbReference>
<keyword evidence="10 14" id="KW-0804">Transcription</keyword>
<dbReference type="GO" id="GO:0046872">
    <property type="term" value="F:metal ion binding"/>
    <property type="evidence" value="ECO:0007669"/>
    <property type="project" value="UniProtKB-KW"/>
</dbReference>
<dbReference type="InterPro" id="IPR007081">
    <property type="entry name" value="RNA_pol_Rpb1_5"/>
</dbReference>
<evidence type="ECO:0000256" key="10">
    <source>
        <dbReference type="ARBA" id="ARBA00023163"/>
    </source>
</evidence>
<dbReference type="PANTHER" id="PTHR48446:SF1">
    <property type="entry name" value="DNA-DIRECTED RNA POLYMERASE SUBUNIT BETA' N-TERMINAL SECTION"/>
    <property type="match status" value="1"/>
</dbReference>
<dbReference type="Gene3D" id="6.10.250.2940">
    <property type="match status" value="1"/>
</dbReference>
<keyword evidence="18" id="KW-1185">Reference proteome</keyword>
<dbReference type="InterPro" id="IPR007066">
    <property type="entry name" value="RNA_pol_Rpb1_3"/>
</dbReference>
<feature type="compositionally biased region" description="Pro residues" evidence="15">
    <location>
        <begin position="966"/>
        <end position="978"/>
    </location>
</feature>
<dbReference type="InterPro" id="IPR006592">
    <property type="entry name" value="RNA_pol_N"/>
</dbReference>
<dbReference type="STRING" id="1169540.A0A0G4ECV8"/>
<dbReference type="InterPro" id="IPR042102">
    <property type="entry name" value="RNA_pol_Rpb1_3_sf"/>
</dbReference>
<comment type="catalytic activity">
    <reaction evidence="12 14">
        <text>RNA(n) + a ribonucleoside 5'-triphosphate = RNA(n+1) + diphosphate</text>
        <dbReference type="Rhea" id="RHEA:21248"/>
        <dbReference type="Rhea" id="RHEA-COMP:14527"/>
        <dbReference type="Rhea" id="RHEA-COMP:17342"/>
        <dbReference type="ChEBI" id="CHEBI:33019"/>
        <dbReference type="ChEBI" id="CHEBI:61557"/>
        <dbReference type="ChEBI" id="CHEBI:140395"/>
        <dbReference type="EC" id="2.7.7.6"/>
    </reaction>
</comment>
<dbReference type="OMA" id="NMNSIHN"/>
<dbReference type="InterPro" id="IPR044893">
    <property type="entry name" value="RNA_pol_Rpb1_clamp_domain"/>
</dbReference>
<accession>A0A0G4ECV8</accession>
<dbReference type="FunFam" id="1.10.150.390:FF:000004">
    <property type="entry name" value="DNA-directed RNA polymerase subunit"/>
    <property type="match status" value="1"/>
</dbReference>
<dbReference type="GO" id="GO:0003899">
    <property type="term" value="F:DNA-directed RNA polymerase activity"/>
    <property type="evidence" value="ECO:0007669"/>
    <property type="project" value="UniProtKB-EC"/>
</dbReference>
<feature type="region of interest" description="Disordered" evidence="15">
    <location>
        <begin position="1233"/>
        <end position="1253"/>
    </location>
</feature>
<keyword evidence="8" id="KW-0862">Zinc</keyword>